<comment type="catalytic activity">
    <reaction evidence="1">
        <text>ATP + protein L-histidine = ADP + protein N-phospho-L-histidine.</text>
        <dbReference type="EC" id="2.7.13.3"/>
    </reaction>
</comment>
<dbReference type="PANTHER" id="PTHR43711">
    <property type="entry name" value="TWO-COMPONENT HISTIDINE KINASE"/>
    <property type="match status" value="1"/>
</dbReference>
<sequence length="357" mass="39955">MRGRRRHHEKLPFAVRVAGAVLMMLLASGAAFTVAFFLTRWVLSAAGAEWSDLPRQLLTWFVGMLLLVAASTVFGILARPKQLAFWNEINAALKRIAKGDFNVNLDQEDERYQGQFAGFIETINQMAQELKQMETLRQELISNVSHEIQSPLTSIRGFANTLQNEGLSLEERRRYLSIIEMESARLSKLSDNLLKLTSLESEHQPFEPRPCRLDVQLRNVVLACEPQWLEKSLELEVDLTETTVNADEQLLLQVWMNLIHNAIKFTPHGGSLHISLDKTAEGARVRVTDTGPGIAPEDQLRVFERFYKGDKSRTRTAGSGSGLGLAIAKKIVELHQGRILVASRVGAGSTFEVTLPL</sequence>
<dbReference type="Pfam" id="PF00512">
    <property type="entry name" value="HisKA"/>
    <property type="match status" value="1"/>
</dbReference>
<keyword evidence="11 12" id="KW-0472">Membrane</keyword>
<comment type="subcellular location">
    <subcellularLocation>
        <location evidence="2">Cell membrane</location>
        <topology evidence="2">Multi-pass membrane protein</topology>
    </subcellularLocation>
</comment>
<feature type="transmembrane region" description="Helical" evidence="12">
    <location>
        <begin position="12"/>
        <end position="38"/>
    </location>
</feature>
<dbReference type="OrthoDB" id="9813151at2"/>
<name>A0A074MGT7_9BACL</name>
<dbReference type="SUPFAM" id="SSF47384">
    <property type="entry name" value="Homodimeric domain of signal transducing histidine kinase"/>
    <property type="match status" value="1"/>
</dbReference>
<dbReference type="InterPro" id="IPR003661">
    <property type="entry name" value="HisK_dim/P_dom"/>
</dbReference>
<accession>A0A074MGT7</accession>
<dbReference type="InterPro" id="IPR050736">
    <property type="entry name" value="Sensor_HK_Regulatory"/>
</dbReference>
<keyword evidence="16" id="KW-1185">Reference proteome</keyword>
<dbReference type="FunFam" id="3.30.565.10:FF:000006">
    <property type="entry name" value="Sensor histidine kinase WalK"/>
    <property type="match status" value="1"/>
</dbReference>
<keyword evidence="5" id="KW-0597">Phosphoprotein</keyword>
<dbReference type="SMART" id="SM00388">
    <property type="entry name" value="HisKA"/>
    <property type="match status" value="1"/>
</dbReference>
<evidence type="ECO:0000256" key="9">
    <source>
        <dbReference type="ARBA" id="ARBA00022840"/>
    </source>
</evidence>
<keyword evidence="12" id="KW-0812">Transmembrane</keyword>
<dbReference type="SMART" id="SM00387">
    <property type="entry name" value="HATPase_c"/>
    <property type="match status" value="1"/>
</dbReference>
<keyword evidence="10" id="KW-0902">Two-component regulatory system</keyword>
<dbReference type="Gene3D" id="3.30.565.10">
    <property type="entry name" value="Histidine kinase-like ATPase, C-terminal domain"/>
    <property type="match status" value="1"/>
</dbReference>
<evidence type="ECO:0000256" key="6">
    <source>
        <dbReference type="ARBA" id="ARBA00022679"/>
    </source>
</evidence>
<dbReference type="InterPro" id="IPR004358">
    <property type="entry name" value="Sig_transdc_His_kin-like_C"/>
</dbReference>
<dbReference type="CDD" id="cd00082">
    <property type="entry name" value="HisKA"/>
    <property type="match status" value="1"/>
</dbReference>
<dbReference type="eggNOG" id="COG5002">
    <property type="taxonomic scope" value="Bacteria"/>
</dbReference>
<dbReference type="PANTHER" id="PTHR43711:SF1">
    <property type="entry name" value="HISTIDINE KINASE 1"/>
    <property type="match status" value="1"/>
</dbReference>
<dbReference type="PRINTS" id="PR00344">
    <property type="entry name" value="BCTRLSENSOR"/>
</dbReference>
<dbReference type="PROSITE" id="PS50885">
    <property type="entry name" value="HAMP"/>
    <property type="match status" value="1"/>
</dbReference>
<evidence type="ECO:0000256" key="5">
    <source>
        <dbReference type="ARBA" id="ARBA00022553"/>
    </source>
</evidence>
<dbReference type="InterPro" id="IPR036890">
    <property type="entry name" value="HATPase_C_sf"/>
</dbReference>
<dbReference type="CDD" id="cd00075">
    <property type="entry name" value="HATPase"/>
    <property type="match status" value="1"/>
</dbReference>
<keyword evidence="12" id="KW-1133">Transmembrane helix</keyword>
<proteinExistence type="predicted"/>
<keyword evidence="4" id="KW-1003">Cell membrane</keyword>
<evidence type="ECO:0000256" key="4">
    <source>
        <dbReference type="ARBA" id="ARBA00022475"/>
    </source>
</evidence>
<feature type="domain" description="Histidine kinase" evidence="13">
    <location>
        <begin position="143"/>
        <end position="357"/>
    </location>
</feature>
<gene>
    <name evidence="15" type="ORF">EL26_02750</name>
</gene>
<reference evidence="15 16" key="1">
    <citation type="journal article" date="2013" name="Int. J. Syst. Evol. Microbiol.">
        <title>Tumebacillus flagellatus sp. nov., an alpha-amylase/pullulanase-producing bacterium isolated from cassava wastewater.</title>
        <authorList>
            <person name="Wang Q."/>
            <person name="Xie N."/>
            <person name="Qin Y."/>
            <person name="Shen N."/>
            <person name="Zhu J."/>
            <person name="Mi H."/>
            <person name="Huang R."/>
        </authorList>
    </citation>
    <scope>NUCLEOTIDE SEQUENCE [LARGE SCALE GENOMIC DNA]</scope>
    <source>
        <strain evidence="15 16">GST4</strain>
    </source>
</reference>
<keyword evidence="6" id="KW-0808">Transferase</keyword>
<dbReference type="GO" id="GO:0005886">
    <property type="term" value="C:plasma membrane"/>
    <property type="evidence" value="ECO:0007669"/>
    <property type="project" value="UniProtKB-SubCell"/>
</dbReference>
<dbReference type="EMBL" id="JMIR01000002">
    <property type="protein sequence ID" value="KEO84942.1"/>
    <property type="molecule type" value="Genomic_DNA"/>
</dbReference>
<dbReference type="Pfam" id="PF02518">
    <property type="entry name" value="HATPase_c"/>
    <property type="match status" value="1"/>
</dbReference>
<evidence type="ECO:0000256" key="10">
    <source>
        <dbReference type="ARBA" id="ARBA00023012"/>
    </source>
</evidence>
<evidence type="ECO:0000259" key="14">
    <source>
        <dbReference type="PROSITE" id="PS50885"/>
    </source>
</evidence>
<dbReference type="GO" id="GO:0005524">
    <property type="term" value="F:ATP binding"/>
    <property type="evidence" value="ECO:0007669"/>
    <property type="project" value="UniProtKB-KW"/>
</dbReference>
<dbReference type="Gene3D" id="6.10.340.10">
    <property type="match status" value="1"/>
</dbReference>
<dbReference type="FunFam" id="1.10.287.130:FF:000001">
    <property type="entry name" value="Two-component sensor histidine kinase"/>
    <property type="match status" value="1"/>
</dbReference>
<feature type="transmembrane region" description="Helical" evidence="12">
    <location>
        <begin position="58"/>
        <end position="78"/>
    </location>
</feature>
<evidence type="ECO:0000313" key="16">
    <source>
        <dbReference type="Proteomes" id="UP000027931"/>
    </source>
</evidence>
<dbReference type="InterPro" id="IPR003660">
    <property type="entry name" value="HAMP_dom"/>
</dbReference>
<dbReference type="PROSITE" id="PS50109">
    <property type="entry name" value="HIS_KIN"/>
    <property type="match status" value="1"/>
</dbReference>
<dbReference type="AlphaFoldDB" id="A0A074MGT7"/>
<evidence type="ECO:0000256" key="11">
    <source>
        <dbReference type="ARBA" id="ARBA00023136"/>
    </source>
</evidence>
<keyword evidence="8" id="KW-0418">Kinase</keyword>
<dbReference type="InterPro" id="IPR036097">
    <property type="entry name" value="HisK_dim/P_sf"/>
</dbReference>
<dbReference type="GO" id="GO:0000155">
    <property type="term" value="F:phosphorelay sensor kinase activity"/>
    <property type="evidence" value="ECO:0007669"/>
    <property type="project" value="InterPro"/>
</dbReference>
<dbReference type="SUPFAM" id="SSF55874">
    <property type="entry name" value="ATPase domain of HSP90 chaperone/DNA topoisomerase II/histidine kinase"/>
    <property type="match status" value="1"/>
</dbReference>
<evidence type="ECO:0000256" key="1">
    <source>
        <dbReference type="ARBA" id="ARBA00000085"/>
    </source>
</evidence>
<dbReference type="EC" id="2.7.13.3" evidence="3"/>
<evidence type="ECO:0000256" key="2">
    <source>
        <dbReference type="ARBA" id="ARBA00004651"/>
    </source>
</evidence>
<keyword evidence="9" id="KW-0067">ATP-binding</keyword>
<keyword evidence="7" id="KW-0547">Nucleotide-binding</keyword>
<feature type="domain" description="HAMP" evidence="14">
    <location>
        <begin position="87"/>
        <end position="135"/>
    </location>
</feature>
<dbReference type="RefSeq" id="WP_038084126.1">
    <property type="nucleotide sequence ID" value="NZ_JMIR01000002.1"/>
</dbReference>
<evidence type="ECO:0000256" key="7">
    <source>
        <dbReference type="ARBA" id="ARBA00022741"/>
    </source>
</evidence>
<evidence type="ECO:0000256" key="3">
    <source>
        <dbReference type="ARBA" id="ARBA00012438"/>
    </source>
</evidence>
<evidence type="ECO:0000259" key="13">
    <source>
        <dbReference type="PROSITE" id="PS50109"/>
    </source>
</evidence>
<organism evidence="15 16">
    <name type="scientific">Tumebacillus flagellatus</name>
    <dbReference type="NCBI Taxonomy" id="1157490"/>
    <lineage>
        <taxon>Bacteria</taxon>
        <taxon>Bacillati</taxon>
        <taxon>Bacillota</taxon>
        <taxon>Bacilli</taxon>
        <taxon>Bacillales</taxon>
        <taxon>Alicyclobacillaceae</taxon>
        <taxon>Tumebacillus</taxon>
    </lineage>
</organism>
<dbReference type="InterPro" id="IPR003594">
    <property type="entry name" value="HATPase_dom"/>
</dbReference>
<dbReference type="CDD" id="cd06225">
    <property type="entry name" value="HAMP"/>
    <property type="match status" value="1"/>
</dbReference>
<comment type="caution">
    <text evidence="15">The sequence shown here is derived from an EMBL/GenBank/DDBJ whole genome shotgun (WGS) entry which is preliminary data.</text>
</comment>
<evidence type="ECO:0000256" key="8">
    <source>
        <dbReference type="ARBA" id="ARBA00022777"/>
    </source>
</evidence>
<evidence type="ECO:0000256" key="12">
    <source>
        <dbReference type="SAM" id="Phobius"/>
    </source>
</evidence>
<dbReference type="InterPro" id="IPR005467">
    <property type="entry name" value="His_kinase_dom"/>
</dbReference>
<dbReference type="Proteomes" id="UP000027931">
    <property type="component" value="Unassembled WGS sequence"/>
</dbReference>
<protein>
    <recommendedName>
        <fullName evidence="3">histidine kinase</fullName>
        <ecNumber evidence="3">2.7.13.3</ecNumber>
    </recommendedName>
</protein>
<evidence type="ECO:0000313" key="15">
    <source>
        <dbReference type="EMBL" id="KEO84942.1"/>
    </source>
</evidence>
<dbReference type="Gene3D" id="1.10.287.130">
    <property type="match status" value="1"/>
</dbReference>
<dbReference type="STRING" id="1157490.EL26_02750"/>